<accession>A0A4Q7ZAR6</accession>
<evidence type="ECO:0000313" key="4">
    <source>
        <dbReference type="Proteomes" id="UP000292423"/>
    </source>
</evidence>
<dbReference type="EMBL" id="SHKX01000011">
    <property type="protein sequence ID" value="RZU47003.1"/>
    <property type="molecule type" value="Genomic_DNA"/>
</dbReference>
<reference evidence="3 4" key="1">
    <citation type="submission" date="2019-02" db="EMBL/GenBank/DDBJ databases">
        <title>Genomic Encyclopedia of Type Strains, Phase IV (KMG-IV): sequencing the most valuable type-strain genomes for metagenomic binning, comparative biology and taxonomic classification.</title>
        <authorList>
            <person name="Goeker M."/>
        </authorList>
    </citation>
    <scope>NUCLEOTIDE SEQUENCE [LARGE SCALE GENOMIC DNA]</scope>
    <source>
        <strain evidence="3 4">DSM 105135</strain>
    </source>
</reference>
<gene>
    <name evidence="3" type="ORF">EV700_1390</name>
</gene>
<comment type="caution">
    <text evidence="3">The sequence shown here is derived from an EMBL/GenBank/DDBJ whole genome shotgun (WGS) entry which is preliminary data.</text>
</comment>
<evidence type="ECO:0000256" key="1">
    <source>
        <dbReference type="SAM" id="MobiDB-lite"/>
    </source>
</evidence>
<dbReference type="AlphaFoldDB" id="A0A4Q7ZAR6"/>
<keyword evidence="4" id="KW-1185">Reference proteome</keyword>
<sequence length="69" mass="7141">MKAEALLAGLLLAAAGHALAAEPPDPALLEYLEAFADDQGNVFDPADLDTATHVNTPATPAKPEPKPHE</sequence>
<keyword evidence="2" id="KW-0732">Signal</keyword>
<dbReference type="Proteomes" id="UP000292423">
    <property type="component" value="Unassembled WGS sequence"/>
</dbReference>
<feature type="signal peptide" evidence="2">
    <location>
        <begin position="1"/>
        <end position="20"/>
    </location>
</feature>
<feature type="region of interest" description="Disordered" evidence="1">
    <location>
        <begin position="43"/>
        <end position="69"/>
    </location>
</feature>
<proteinExistence type="predicted"/>
<dbReference type="RefSeq" id="WP_165391364.1">
    <property type="nucleotide sequence ID" value="NZ_SHKX01000011.1"/>
</dbReference>
<protein>
    <submittedName>
        <fullName evidence="3">Uncharacterized protein</fullName>
    </submittedName>
</protein>
<organism evidence="3 4">
    <name type="scientific">Fluviicoccus keumensis</name>
    <dbReference type="NCBI Taxonomy" id="1435465"/>
    <lineage>
        <taxon>Bacteria</taxon>
        <taxon>Pseudomonadati</taxon>
        <taxon>Pseudomonadota</taxon>
        <taxon>Gammaproteobacteria</taxon>
        <taxon>Moraxellales</taxon>
        <taxon>Moraxellaceae</taxon>
        <taxon>Fluviicoccus</taxon>
    </lineage>
</organism>
<name>A0A4Q7ZAR6_9GAMM</name>
<feature type="chain" id="PRO_5020263308" evidence="2">
    <location>
        <begin position="21"/>
        <end position="69"/>
    </location>
</feature>
<evidence type="ECO:0000313" key="3">
    <source>
        <dbReference type="EMBL" id="RZU47003.1"/>
    </source>
</evidence>
<evidence type="ECO:0000256" key="2">
    <source>
        <dbReference type="SAM" id="SignalP"/>
    </source>
</evidence>